<evidence type="ECO:0000256" key="5">
    <source>
        <dbReference type="ARBA" id="ARBA00022692"/>
    </source>
</evidence>
<comment type="subcellular location">
    <subcellularLocation>
        <location evidence="1 13">Membrane</location>
        <topology evidence="1 13">Multi-pass membrane protein</topology>
    </subcellularLocation>
</comment>
<keyword evidence="9 13" id="KW-1133">Transmembrane helix</keyword>
<evidence type="ECO:0000256" key="8">
    <source>
        <dbReference type="ARBA" id="ARBA00022958"/>
    </source>
</evidence>
<dbReference type="Gene3D" id="1.10.510.10">
    <property type="entry name" value="Transferase(Phosphotransferase) domain 1"/>
    <property type="match status" value="1"/>
</dbReference>
<comment type="similarity">
    <text evidence="2 13">Belongs to the potassium channel family. Plant (TC 1.A.1.4) subfamily.</text>
</comment>
<dbReference type="SMR" id="A0A1D6GBD0"/>
<dbReference type="PANTHER" id="PTHR45743:SF38">
    <property type="entry name" value="POTASSIUM CHANNEL KAT3"/>
    <property type="match status" value="1"/>
</dbReference>
<proteinExistence type="inferred from homology"/>
<dbReference type="InterPro" id="IPR000595">
    <property type="entry name" value="cNMP-bd_dom"/>
</dbReference>
<dbReference type="PANTHER" id="PTHR45743">
    <property type="entry name" value="POTASSIUM CHANNEL AKT1"/>
    <property type="match status" value="1"/>
</dbReference>
<keyword evidence="10 13" id="KW-0406">Ion transport</keyword>
<evidence type="ECO:0000256" key="9">
    <source>
        <dbReference type="ARBA" id="ARBA00022989"/>
    </source>
</evidence>
<dbReference type="InterPro" id="IPR011009">
    <property type="entry name" value="Kinase-like_dom_sf"/>
</dbReference>
<dbReference type="GO" id="GO:0005524">
    <property type="term" value="F:ATP binding"/>
    <property type="evidence" value="ECO:0007669"/>
    <property type="project" value="InterPro"/>
</dbReference>
<feature type="transmembrane region" description="Helical" evidence="13">
    <location>
        <begin position="283"/>
        <end position="302"/>
    </location>
</feature>
<feature type="transmembrane region" description="Helical" evidence="13">
    <location>
        <begin position="106"/>
        <end position="124"/>
    </location>
</feature>
<keyword evidence="8 13" id="KW-0630">Potassium</keyword>
<feature type="transmembrane region" description="Helical" evidence="13">
    <location>
        <begin position="145"/>
        <end position="164"/>
    </location>
</feature>
<sequence>MARSSSATGSWARRFPCCCDGDRRNRFGGRSLSGDLLPPPSVGAMAQQPPRLRKKNLVSPYDPRYNPRRVWETFLILLVVYSAWICPLEFAFLRYLPRAPFVVDDVVNGFFAVDIVLTFFVPYVDSKSCLVVDDHRKIAARYLSTWFAFDVCSTFPFQSISLLFDEHEHSLGLKFLNVLRLWRLRRVSSLFARLEKDIRFNYAVIRCTKLISVTLFAIHCAGCINYLIADRYPDPRRTWIGAAMPDFREAGLWIRYVTSMYWSITTMTTTGYGDLHAENSREMLFGIAFMLFNLWLTAYLIGNMTNLVVHSTGRTRDFRDMVQVASEFAARNQLPQQIEEQMLNHICLRFRTEGLKQQETLDMLPKAMRSSISLYLFFPVVQGSYLFKGVSSGFIQQLATEMQPEYFAPKEDIMLQNDKPSDMYLLVSGAVDILTFLDGTEQVYGKAAEGELLGEVGVMSNKPQPFTFRTTRLSQILRIARSKLMDIMRENGEDGQIIRSNFQQRLRVEQRLYIAMHQDDVSVGVHRLRWCTVLPCPLLRDSRLYRHPRPRPALHRRRKDAIPGITPPFSPSSALRHPRPHPPPPSLPSYAQVLGAPYPANVVSQGRPFPCSRRLRAILGSVVHGAILGSGVRARARRLRAILGFGDPGSQDGGYSGGVSHALRTGLLVAGATLLLIAAAIAFFVARDIRKRRRVAARGDWKMTPFVVDLGFGEESILRGLTEANIAGRGGSGRVYRVTFTNRLNGAAGAVAVKQIRTARKLDGKLEREFESEAGILGNVRHNNIVRLLCCLSGAEAKLLVYDYMDNGSLDNWLHGDALAAGGHPMAMRDRGRFISWVVPDVGTGREIFNAYCSLHMIIYHWLQHVMLLMLLQASVLFRLCPRTVTPFVARNWSYQMAYPRFYFPKNLEFVTMRVFQDQHHEEYDQTARGILVGSFSEAVGIEQSGLTPAAEASMLPVPDGQPNNKLEGNEVDEHNCSYDAKFLNREASNLHKDVCVDPCSEDSHRSHLPPLISPQRSAYFHNENDSGSIG</sequence>
<dbReference type="STRING" id="4577.A0A1D6GBD0"/>
<evidence type="ECO:0000256" key="4">
    <source>
        <dbReference type="ARBA" id="ARBA00022538"/>
    </source>
</evidence>
<feature type="transmembrane region" description="Helical" evidence="13">
    <location>
        <begin position="210"/>
        <end position="228"/>
    </location>
</feature>
<evidence type="ECO:0000256" key="11">
    <source>
        <dbReference type="ARBA" id="ARBA00023136"/>
    </source>
</evidence>
<dbReference type="AlphaFoldDB" id="A0A1D6GBD0"/>
<reference evidence="15" key="1">
    <citation type="submission" date="2015-12" db="EMBL/GenBank/DDBJ databases">
        <title>Update maize B73 reference genome by single molecule sequencing technologies.</title>
        <authorList>
            <consortium name="Maize Genome Sequencing Project"/>
            <person name="Ware D."/>
        </authorList>
    </citation>
    <scope>NUCLEOTIDE SEQUENCE</scope>
    <source>
        <tissue evidence="15">Seedling</tissue>
    </source>
</reference>
<dbReference type="InParanoid" id="A0A1D6GBD0"/>
<keyword evidence="6 13" id="KW-0631">Potassium channel</keyword>
<dbReference type="InterPro" id="IPR001245">
    <property type="entry name" value="Ser-Thr/Tyr_kinase_cat_dom"/>
</dbReference>
<dbReference type="SUPFAM" id="SSF51206">
    <property type="entry name" value="cAMP-binding domain-like"/>
    <property type="match status" value="1"/>
</dbReference>
<dbReference type="CDD" id="cd00038">
    <property type="entry name" value="CAP_ED"/>
    <property type="match status" value="1"/>
</dbReference>
<evidence type="ECO:0000256" key="3">
    <source>
        <dbReference type="ARBA" id="ARBA00022448"/>
    </source>
</evidence>
<dbReference type="Pfam" id="PF07714">
    <property type="entry name" value="PK_Tyr_Ser-Thr"/>
    <property type="match status" value="1"/>
</dbReference>
<dbReference type="SUPFAM" id="SSF56112">
    <property type="entry name" value="Protein kinase-like (PK-like)"/>
    <property type="match status" value="1"/>
</dbReference>
<dbReference type="GO" id="GO:0034702">
    <property type="term" value="C:monoatomic ion channel complex"/>
    <property type="evidence" value="ECO:0007669"/>
    <property type="project" value="UniProtKB-KW"/>
</dbReference>
<keyword evidence="7 13" id="KW-0851">Voltage-gated channel</keyword>
<comment type="domain">
    <text evidence="13">The segment S4 is probably the voltage-sensor and is characterized by a series of positively charged amino acids. The pore-forming region H5 is enclosed by the transmembrane segments S5 and S6 in the Shaker-type (1P/6TM) and contains the GYGD signature motif which seems to be involved in potassium selectivity.</text>
</comment>
<evidence type="ECO:0000256" key="10">
    <source>
        <dbReference type="ARBA" id="ARBA00023065"/>
    </source>
</evidence>
<accession>A0A1D6GBD0</accession>
<dbReference type="Gene3D" id="1.10.287.70">
    <property type="match status" value="1"/>
</dbReference>
<evidence type="ECO:0000256" key="7">
    <source>
        <dbReference type="ARBA" id="ARBA00022882"/>
    </source>
</evidence>
<feature type="transmembrane region" description="Helical" evidence="13">
    <location>
        <begin position="74"/>
        <end position="94"/>
    </location>
</feature>
<dbReference type="GO" id="GO:0004672">
    <property type="term" value="F:protein kinase activity"/>
    <property type="evidence" value="ECO:0007669"/>
    <property type="project" value="InterPro"/>
</dbReference>
<dbReference type="FunFam" id="2.60.120.10:FF:000074">
    <property type="entry name" value="Potassium channel KAT2"/>
    <property type="match status" value="1"/>
</dbReference>
<evidence type="ECO:0000313" key="15">
    <source>
        <dbReference type="EMBL" id="AQL00393.1"/>
    </source>
</evidence>
<feature type="region of interest" description="Disordered" evidence="14">
    <location>
        <begin position="1004"/>
        <end position="1031"/>
    </location>
</feature>
<dbReference type="PRINTS" id="PR01463">
    <property type="entry name" value="EAGCHANLFMLY"/>
</dbReference>
<keyword evidence="5 13" id="KW-0812">Transmembrane</keyword>
<keyword evidence="11 13" id="KW-0472">Membrane</keyword>
<feature type="region of interest" description="Disordered" evidence="14">
    <location>
        <begin position="561"/>
        <end position="586"/>
    </location>
</feature>
<dbReference type="GO" id="GO:0005249">
    <property type="term" value="F:voltage-gated potassium channel activity"/>
    <property type="evidence" value="ECO:0007669"/>
    <property type="project" value="UniProtKB-UniRule"/>
</dbReference>
<dbReference type="ExpressionAtlas" id="A0A1D6GBD0">
    <property type="expression patterns" value="baseline and differential"/>
</dbReference>
<gene>
    <name evidence="15" type="ORF">ZEAMMB73_Zm00001d012717</name>
</gene>
<name>A0A1D6GBD0_MAIZE</name>
<organism evidence="15">
    <name type="scientific">Zea mays</name>
    <name type="common">Maize</name>
    <dbReference type="NCBI Taxonomy" id="4577"/>
    <lineage>
        <taxon>Eukaryota</taxon>
        <taxon>Viridiplantae</taxon>
        <taxon>Streptophyta</taxon>
        <taxon>Embryophyta</taxon>
        <taxon>Tracheophyta</taxon>
        <taxon>Spermatophyta</taxon>
        <taxon>Magnoliopsida</taxon>
        <taxon>Liliopsida</taxon>
        <taxon>Poales</taxon>
        <taxon>Poaceae</taxon>
        <taxon>PACMAD clade</taxon>
        <taxon>Panicoideae</taxon>
        <taxon>Andropogonodae</taxon>
        <taxon>Andropogoneae</taxon>
        <taxon>Tripsacinae</taxon>
        <taxon>Zea</taxon>
    </lineage>
</organism>
<dbReference type="PROSITE" id="PS50042">
    <property type="entry name" value="CNMP_BINDING_3"/>
    <property type="match status" value="1"/>
</dbReference>
<comment type="subunit">
    <text evidence="13">The potassium channel is composed of a homo- or heterotetrameric complex of pore-forming subunits.</text>
</comment>
<dbReference type="InterPro" id="IPR003938">
    <property type="entry name" value="K_chnl_volt-dep_EAG/ELK/ERG"/>
</dbReference>
<evidence type="ECO:0000256" key="12">
    <source>
        <dbReference type="ARBA" id="ARBA00023303"/>
    </source>
</evidence>
<dbReference type="SUPFAM" id="SSF81324">
    <property type="entry name" value="Voltage-gated potassium channels"/>
    <property type="match status" value="1"/>
</dbReference>
<evidence type="ECO:0000256" key="2">
    <source>
        <dbReference type="ARBA" id="ARBA00007929"/>
    </source>
</evidence>
<keyword evidence="3 13" id="KW-0813">Transport</keyword>
<keyword evidence="4 13" id="KW-0633">Potassium transport</keyword>
<dbReference type="Gene3D" id="2.60.120.10">
    <property type="entry name" value="Jelly Rolls"/>
    <property type="match status" value="1"/>
</dbReference>
<dbReference type="Pfam" id="PF00027">
    <property type="entry name" value="cNMP_binding"/>
    <property type="match status" value="1"/>
</dbReference>
<dbReference type="EMBL" id="CM000784">
    <property type="protein sequence ID" value="AQL00393.1"/>
    <property type="molecule type" value="Genomic_DNA"/>
</dbReference>
<dbReference type="InterPro" id="IPR018490">
    <property type="entry name" value="cNMP-bd_dom_sf"/>
</dbReference>
<protein>
    <recommendedName>
        <fullName evidence="13">Potassium channel</fullName>
    </recommendedName>
</protein>
<dbReference type="InterPro" id="IPR005821">
    <property type="entry name" value="Ion_trans_dom"/>
</dbReference>
<comment type="function">
    <text evidence="13">Potassium channel.</text>
</comment>
<evidence type="ECO:0000256" key="6">
    <source>
        <dbReference type="ARBA" id="ARBA00022826"/>
    </source>
</evidence>
<dbReference type="FunFam" id="1.10.287.70:FF:000123">
    <property type="entry name" value="Potassium channel KAT3"/>
    <property type="match status" value="1"/>
</dbReference>
<dbReference type="PROSITE" id="PS50011">
    <property type="entry name" value="PROTEIN_KINASE_DOM"/>
    <property type="match status" value="1"/>
</dbReference>
<dbReference type="InterPro" id="IPR045319">
    <property type="entry name" value="KAT/AKT"/>
</dbReference>
<dbReference type="SMART" id="SM00100">
    <property type="entry name" value="cNMP"/>
    <property type="match status" value="1"/>
</dbReference>
<feature type="transmembrane region" description="Helical" evidence="13">
    <location>
        <begin position="666"/>
        <end position="686"/>
    </location>
</feature>
<dbReference type="FunFam" id="3.30.200.20:FF:000847">
    <property type="entry name" value="Protein kinase family protein with leucine-rich repeat domain"/>
    <property type="match status" value="1"/>
</dbReference>
<dbReference type="InterPro" id="IPR000719">
    <property type="entry name" value="Prot_kinase_dom"/>
</dbReference>
<evidence type="ECO:0000256" key="13">
    <source>
        <dbReference type="RuleBase" id="RU369015"/>
    </source>
</evidence>
<evidence type="ECO:0000256" key="14">
    <source>
        <dbReference type="SAM" id="MobiDB-lite"/>
    </source>
</evidence>
<evidence type="ECO:0000256" key="1">
    <source>
        <dbReference type="ARBA" id="ARBA00004141"/>
    </source>
</evidence>
<dbReference type="Pfam" id="PF00520">
    <property type="entry name" value="Ion_trans"/>
    <property type="match status" value="1"/>
</dbReference>
<dbReference type="InterPro" id="IPR014710">
    <property type="entry name" value="RmlC-like_jellyroll"/>
</dbReference>
<keyword evidence="12 13" id="KW-0407">Ion channel</keyword>
<dbReference type="FunCoup" id="A0A1D6GBD0">
    <property type="interactions" value="1096"/>
</dbReference>